<gene>
    <name evidence="1" type="ORF">MICAF_2300006</name>
</gene>
<dbReference type="HOGENOM" id="CLU_3170231_0_0_3"/>
<reference evidence="1 2" key="1">
    <citation type="submission" date="2012-04" db="EMBL/GenBank/DDBJ databases">
        <authorList>
            <person name="Genoscope - CEA"/>
        </authorList>
    </citation>
    <scope>NUCLEOTIDE SEQUENCE [LARGE SCALE GENOMIC DNA]</scope>
    <source>
        <strain evidence="1 2">9807</strain>
    </source>
</reference>
<dbReference type="Proteomes" id="UP000003613">
    <property type="component" value="Unassembled WGS sequence"/>
</dbReference>
<sequence length="47" mass="5103">MCIVLSSAFGVGLRCRLTQPTRAAINHLGLLAKLPKNNYQSLSLFEG</sequence>
<comment type="caution">
    <text evidence="1">The sequence shown here is derived from an EMBL/GenBank/DDBJ whole genome shotgun (WGS) entry which is preliminary data.</text>
</comment>
<protein>
    <submittedName>
        <fullName evidence="1">Uncharacterized protein</fullName>
    </submittedName>
</protein>
<dbReference type="EMBL" id="CAIM01000147">
    <property type="protein sequence ID" value="CCI16882.1"/>
    <property type="molecule type" value="Genomic_DNA"/>
</dbReference>
<name>I4H4A8_MICAE</name>
<proteinExistence type="predicted"/>
<evidence type="ECO:0000313" key="2">
    <source>
        <dbReference type="Proteomes" id="UP000003613"/>
    </source>
</evidence>
<accession>I4H4A8</accession>
<evidence type="ECO:0000313" key="1">
    <source>
        <dbReference type="EMBL" id="CCI16882.1"/>
    </source>
</evidence>
<organism evidence="1 2">
    <name type="scientific">Microcystis aeruginosa PCC 9807</name>
    <dbReference type="NCBI Taxonomy" id="1160283"/>
    <lineage>
        <taxon>Bacteria</taxon>
        <taxon>Bacillati</taxon>
        <taxon>Cyanobacteriota</taxon>
        <taxon>Cyanophyceae</taxon>
        <taxon>Oscillatoriophycideae</taxon>
        <taxon>Chroococcales</taxon>
        <taxon>Microcystaceae</taxon>
        <taxon>Microcystis</taxon>
    </lineage>
</organism>
<dbReference type="AlphaFoldDB" id="I4H4A8"/>